<evidence type="ECO:0000259" key="5">
    <source>
        <dbReference type="PROSITE" id="PS50931"/>
    </source>
</evidence>
<dbReference type="InterPro" id="IPR000847">
    <property type="entry name" value="LysR_HTH_N"/>
</dbReference>
<evidence type="ECO:0000256" key="2">
    <source>
        <dbReference type="ARBA" id="ARBA00023015"/>
    </source>
</evidence>
<dbReference type="GO" id="GO:0003677">
    <property type="term" value="F:DNA binding"/>
    <property type="evidence" value="ECO:0007669"/>
    <property type="project" value="UniProtKB-KW"/>
</dbReference>
<organism evidence="7 8">
    <name type="scientific">Phaeobacter inhibens</name>
    <dbReference type="NCBI Taxonomy" id="221822"/>
    <lineage>
        <taxon>Bacteria</taxon>
        <taxon>Pseudomonadati</taxon>
        <taxon>Pseudomonadota</taxon>
        <taxon>Alphaproteobacteria</taxon>
        <taxon>Rhodobacterales</taxon>
        <taxon>Roseobacteraceae</taxon>
        <taxon>Phaeobacter</taxon>
    </lineage>
</organism>
<evidence type="ECO:0000256" key="1">
    <source>
        <dbReference type="ARBA" id="ARBA00009437"/>
    </source>
</evidence>
<dbReference type="RefSeq" id="WP_102873809.1">
    <property type="nucleotide sequence ID" value="NZ_CP010599.1"/>
</dbReference>
<dbReference type="Gene3D" id="3.40.190.10">
    <property type="entry name" value="Periplasmic binding protein-like II"/>
    <property type="match status" value="2"/>
</dbReference>
<keyword evidence="2" id="KW-0805">Transcription regulation</keyword>
<dbReference type="Proteomes" id="UP000236447">
    <property type="component" value="Chromosome"/>
</dbReference>
<reference evidence="7 8" key="1">
    <citation type="journal article" date="2017" name="Front. Microbiol.">
        <title>Phaeobacter piscinae sp. nov., a species of the Roseobacter group and potential aquaculture probiont.</title>
        <authorList>
            <person name="Sonnenschein E.C."/>
            <person name="Phippen C.B.W."/>
            <person name="Nielsen K.F."/>
            <person name="Mateiu R.V."/>
            <person name="Melchiorsen J."/>
            <person name="Gram L."/>
            <person name="Overmann J."/>
            <person name="Freese H.M."/>
        </authorList>
    </citation>
    <scope>NUCLEOTIDE SEQUENCE [LARGE SCALE GENOMIC DNA]</scope>
    <source>
        <strain evidence="7 8">P88</strain>
    </source>
</reference>
<dbReference type="InterPro" id="IPR036388">
    <property type="entry name" value="WH-like_DNA-bd_sf"/>
</dbReference>
<dbReference type="AlphaFoldDB" id="A0A2I7G6F2"/>
<reference evidence="8 9" key="2">
    <citation type="journal article" date="2017" name="Genome Biol. Evol.">
        <title>Trajectories and Drivers of Genome Evolution in Surface-Associated Marine Phaeobacter.</title>
        <authorList>
            <person name="Freese H.M."/>
            <person name="Sikorski J."/>
            <person name="Bunk B."/>
            <person name="Scheuner C."/>
            <person name="Meier-Kolthoff J.P."/>
            <person name="Sproer C."/>
            <person name="Gram L."/>
            <person name="Overmann J."/>
        </authorList>
    </citation>
    <scope>NUCLEOTIDE SEQUENCE [LARGE SCALE GENOMIC DNA]</scope>
    <source>
        <strain evidence="6 9">P66</strain>
        <strain evidence="7 8">P88</strain>
    </source>
</reference>
<comment type="similarity">
    <text evidence="1">Belongs to the LysR transcriptional regulatory family.</text>
</comment>
<dbReference type="InterPro" id="IPR036390">
    <property type="entry name" value="WH_DNA-bd_sf"/>
</dbReference>
<dbReference type="PANTHER" id="PTHR30346:SF28">
    <property type="entry name" value="HTH-TYPE TRANSCRIPTIONAL REGULATOR CYNR"/>
    <property type="match status" value="1"/>
</dbReference>
<name>A0A2I7G6F2_9RHOB</name>
<dbReference type="EMBL" id="CP010725">
    <property type="protein sequence ID" value="AUQ99837.1"/>
    <property type="molecule type" value="Genomic_DNA"/>
</dbReference>
<dbReference type="SUPFAM" id="SSF46785">
    <property type="entry name" value="Winged helix' DNA-binding domain"/>
    <property type="match status" value="1"/>
</dbReference>
<keyword evidence="9" id="KW-1185">Reference proteome</keyword>
<dbReference type="Pfam" id="PF03466">
    <property type="entry name" value="LysR_substrate"/>
    <property type="match status" value="1"/>
</dbReference>
<reference evidence="6 9" key="3">
    <citation type="journal article" date="2017" name="Int. J. Syst. Evol. Microbiol.">
        <title>Adaptation of Surface-Associated Bacteria to the Open Ocean: A Genomically Distinct Subpopulation of Phaeobacter gallaeciensis Colonizes Pacific Mesozooplankton.</title>
        <authorList>
            <person name="Freese H.M."/>
            <person name="Methner A."/>
            <person name="Overmann J."/>
        </authorList>
    </citation>
    <scope>NUCLEOTIDE SEQUENCE [LARGE SCALE GENOMIC DNA]</scope>
    <source>
        <strain evidence="6 9">P66</strain>
    </source>
</reference>
<dbReference type="InterPro" id="IPR005119">
    <property type="entry name" value="LysR_subst-bd"/>
</dbReference>
<keyword evidence="3" id="KW-0238">DNA-binding</keyword>
<evidence type="ECO:0000313" key="6">
    <source>
        <dbReference type="EMBL" id="AUQ93659.1"/>
    </source>
</evidence>
<evidence type="ECO:0000313" key="8">
    <source>
        <dbReference type="Proteomes" id="UP000236447"/>
    </source>
</evidence>
<dbReference type="Pfam" id="PF00126">
    <property type="entry name" value="HTH_1"/>
    <property type="match status" value="1"/>
</dbReference>
<evidence type="ECO:0000313" key="7">
    <source>
        <dbReference type="EMBL" id="AUQ99837.1"/>
    </source>
</evidence>
<accession>A0A2I7G6F2</accession>
<dbReference type="EMBL" id="CP010705">
    <property type="protein sequence ID" value="AUQ93659.1"/>
    <property type="molecule type" value="Genomic_DNA"/>
</dbReference>
<sequence length="291" mass="31465">MDDLTPLRYFRAAYELGTFSAAARACDVRQPSVSAAIARLEDRYDGPLFHRSRDGLTPTALGHELYSQAGGVLAQVSQLEARLKGHVARVVRVYCAPDVMMAPFDAGLARIRRAVPRAQFQFTDDALQADLQFVAESCLPRGCGFHPLWQERYGLALHSAHPLLAKAKLTLADLAGEALIARPYCPSADRFLTELGQEEAPVAGLRMAASAIHDAQLMELVAAGLGVALMPISHGEAQRGIVLREISDVDSVTRVVGVGYRKTGFAGDMARHFLNRESVMDAMPLASVAVI</sequence>
<dbReference type="PRINTS" id="PR00039">
    <property type="entry name" value="HTHLYSR"/>
</dbReference>
<dbReference type="GO" id="GO:0032993">
    <property type="term" value="C:protein-DNA complex"/>
    <property type="evidence" value="ECO:0007669"/>
    <property type="project" value="TreeGrafter"/>
</dbReference>
<gene>
    <name evidence="6" type="ORF">PhaeoP66_00855</name>
    <name evidence="7" type="ORF">PhaeoP88_02482</name>
</gene>
<evidence type="ECO:0000313" key="9">
    <source>
        <dbReference type="Proteomes" id="UP000236536"/>
    </source>
</evidence>
<evidence type="ECO:0000256" key="3">
    <source>
        <dbReference type="ARBA" id="ARBA00023125"/>
    </source>
</evidence>
<dbReference type="GO" id="GO:0003700">
    <property type="term" value="F:DNA-binding transcription factor activity"/>
    <property type="evidence" value="ECO:0007669"/>
    <property type="project" value="InterPro"/>
</dbReference>
<evidence type="ECO:0000256" key="4">
    <source>
        <dbReference type="ARBA" id="ARBA00023163"/>
    </source>
</evidence>
<protein>
    <submittedName>
        <fullName evidence="6 7">Transcriptional regulator, LysR family</fullName>
    </submittedName>
</protein>
<dbReference type="Proteomes" id="UP000236536">
    <property type="component" value="Chromosome"/>
</dbReference>
<dbReference type="SUPFAM" id="SSF53850">
    <property type="entry name" value="Periplasmic binding protein-like II"/>
    <property type="match status" value="1"/>
</dbReference>
<dbReference type="PANTHER" id="PTHR30346">
    <property type="entry name" value="TRANSCRIPTIONAL DUAL REGULATOR HCAR-RELATED"/>
    <property type="match status" value="1"/>
</dbReference>
<dbReference type="Gene3D" id="1.10.10.10">
    <property type="entry name" value="Winged helix-like DNA-binding domain superfamily/Winged helix DNA-binding domain"/>
    <property type="match status" value="1"/>
</dbReference>
<keyword evidence="4" id="KW-0804">Transcription</keyword>
<feature type="domain" description="HTH lysR-type" evidence="5">
    <location>
        <begin position="1"/>
        <end position="59"/>
    </location>
</feature>
<dbReference type="PROSITE" id="PS50931">
    <property type="entry name" value="HTH_LYSR"/>
    <property type="match status" value="1"/>
</dbReference>
<proteinExistence type="inferred from homology"/>